<organism evidence="5 6">
    <name type="scientific">Halobacterium salinarum (strain ATCC 700922 / JCM 11081 / NRC-1)</name>
    <name type="common">Halobacterium halobium</name>
    <dbReference type="NCBI Taxonomy" id="64091"/>
    <lineage>
        <taxon>Archaea</taxon>
        <taxon>Methanobacteriati</taxon>
        <taxon>Methanobacteriota</taxon>
        <taxon>Stenosarchaea group</taxon>
        <taxon>Halobacteria</taxon>
        <taxon>Halobacteriales</taxon>
        <taxon>Halobacteriaceae</taxon>
        <taxon>Halobacterium</taxon>
        <taxon>Halobacterium salinarum NRC-34001</taxon>
    </lineage>
</organism>
<dbReference type="Pfam" id="PF02633">
    <property type="entry name" value="Creatininase"/>
    <property type="match status" value="1"/>
</dbReference>
<evidence type="ECO:0000256" key="2">
    <source>
        <dbReference type="ARBA" id="ARBA00022723"/>
    </source>
</evidence>
<dbReference type="HOGENOM" id="CLU_055029_2_1_2"/>
<keyword evidence="6" id="KW-1185">Reference proteome</keyword>
<dbReference type="PATRIC" id="fig|64091.14.peg.84"/>
<dbReference type="Gene3D" id="3.40.50.10310">
    <property type="entry name" value="Creatininase"/>
    <property type="match status" value="1"/>
</dbReference>
<name>Q9HSQ6_HALSA</name>
<evidence type="ECO:0000313" key="6">
    <source>
        <dbReference type="Proteomes" id="UP000000554"/>
    </source>
</evidence>
<dbReference type="GO" id="GO:0046872">
    <property type="term" value="F:metal ion binding"/>
    <property type="evidence" value="ECO:0007669"/>
    <property type="project" value="UniProtKB-KW"/>
</dbReference>
<gene>
    <name evidence="5" type="ordered locus">VNG_0124C</name>
</gene>
<dbReference type="SUPFAM" id="SSF102215">
    <property type="entry name" value="Creatininase"/>
    <property type="match status" value="1"/>
</dbReference>
<dbReference type="InParanoid" id="Q9HSQ6"/>
<dbReference type="Proteomes" id="UP000000554">
    <property type="component" value="Chromosome"/>
</dbReference>
<reference evidence="5 6" key="1">
    <citation type="journal article" date="2000" name="Proc. Natl. Acad. Sci. U.S.A.">
        <title>Genome sequence of Halobacterium species NRC-1.</title>
        <authorList>
            <person name="Ng W.V."/>
            <person name="Kennedy S.P."/>
            <person name="Mahairas G.G."/>
            <person name="Berquist B."/>
            <person name="Pan M."/>
            <person name="Shukla H.D."/>
            <person name="Lasky S.R."/>
            <person name="Baliga N.S."/>
            <person name="Thorsson V."/>
            <person name="Sbrogna J."/>
            <person name="Swartzell S."/>
            <person name="Weir D."/>
            <person name="Hall J."/>
            <person name="Dahl T.A."/>
            <person name="Welti R."/>
            <person name="Goo Y.A."/>
            <person name="Leithauser B."/>
            <person name="Keller K."/>
            <person name="Cruz R."/>
            <person name="Danson M.J."/>
            <person name="Hough D.W."/>
            <person name="Maddocks D.G."/>
            <person name="Jablonski P.E."/>
            <person name="Krebs M.P."/>
            <person name="Angevine C.M."/>
            <person name="Dale H."/>
            <person name="Isenbarger T.A."/>
            <person name="Peck R.F."/>
            <person name="Pohlschroder M."/>
            <person name="Spudich J.L."/>
            <person name="Jung K.W."/>
            <person name="Alam M."/>
            <person name="Freitas T."/>
            <person name="Hou S."/>
            <person name="Daniels C.J."/>
            <person name="Dennis P.P."/>
            <person name="Omer A.D."/>
            <person name="Ebhardt H."/>
            <person name="Lowe T.M."/>
            <person name="Liang P."/>
            <person name="Riley M."/>
            <person name="Hood L."/>
            <person name="DasSarma S."/>
        </authorList>
    </citation>
    <scope>NUCLEOTIDE SEQUENCE [LARGE SCALE GENOMIC DNA]</scope>
    <source>
        <strain evidence="6">ATCC 700922 / JCM 11081 / NRC-1</strain>
    </source>
</reference>
<dbReference type="PANTHER" id="PTHR35005">
    <property type="entry name" value="3-DEHYDRO-SCYLLO-INOSOSE HYDROLASE"/>
    <property type="match status" value="1"/>
</dbReference>
<evidence type="ECO:0000313" key="5">
    <source>
        <dbReference type="EMBL" id="AAG18747.1"/>
    </source>
</evidence>
<dbReference type="FunFam" id="3.40.50.10310:FF:000015">
    <property type="entry name" value="Creatininase domain protein"/>
    <property type="match status" value="1"/>
</dbReference>
<dbReference type="KEGG" id="hal:VNG_0124C"/>
<sequence length="260" mass="27095">MAAYKRRGRVPSRMRLADATWTDADGVDTDLAVLPVGSTEQHGPHAPLGTDHITAHAVAAAGADAYSDGEVIVAPPITVGVSAEHRQFTGTLWVAPDTFRATVRDVVGSLASHGWDRVVVVNGHGGNTAALGEVCATITRQDDAYAVPFTWFDAVGDHSSDMGHAGPLETAFLRHTDPELIREDRVQAAAEDGADAWGKWVSHANLAADAAAFTDNGVVGDPRAGDADRGAALLDAATESLCALLAAVADRDTTAPLPHR</sequence>
<evidence type="ECO:0000256" key="4">
    <source>
        <dbReference type="ARBA" id="ARBA00022833"/>
    </source>
</evidence>
<dbReference type="PANTHER" id="PTHR35005:SF1">
    <property type="entry name" value="2-AMINO-5-FORMYLAMINO-6-RIBOSYLAMINOPYRIMIDIN-4(3H)-ONE 5'-MONOPHOSPHATE DEFORMYLASE"/>
    <property type="match status" value="1"/>
</dbReference>
<dbReference type="STRING" id="64091.VNG_0124C"/>
<dbReference type="PIR" id="G84172">
    <property type="entry name" value="G84172"/>
</dbReference>
<comment type="cofactor">
    <cofactor evidence="1">
        <name>Zn(2+)</name>
        <dbReference type="ChEBI" id="CHEBI:29105"/>
    </cofactor>
</comment>
<keyword evidence="4" id="KW-0862">Zinc</keyword>
<accession>Q9HSQ6</accession>
<dbReference type="GO" id="GO:0016811">
    <property type="term" value="F:hydrolase activity, acting on carbon-nitrogen (but not peptide) bonds, in linear amides"/>
    <property type="evidence" value="ECO:0000318"/>
    <property type="project" value="GO_Central"/>
</dbReference>
<dbReference type="GO" id="GO:0009231">
    <property type="term" value="P:riboflavin biosynthetic process"/>
    <property type="evidence" value="ECO:0000318"/>
    <property type="project" value="GO_Central"/>
</dbReference>
<dbReference type="EMBL" id="AE004437">
    <property type="protein sequence ID" value="AAG18747.1"/>
    <property type="molecule type" value="Genomic_DNA"/>
</dbReference>
<proteinExistence type="predicted"/>
<dbReference type="InterPro" id="IPR003785">
    <property type="entry name" value="Creatininase/forma_Hydrolase"/>
</dbReference>
<dbReference type="AlphaFoldDB" id="Q9HSQ6"/>
<protein>
    <recommendedName>
        <fullName evidence="7">Creatininase domain protein</fullName>
    </recommendedName>
</protein>
<dbReference type="InterPro" id="IPR024087">
    <property type="entry name" value="Creatininase-like_sf"/>
</dbReference>
<evidence type="ECO:0008006" key="7">
    <source>
        <dbReference type="Google" id="ProtNLM"/>
    </source>
</evidence>
<evidence type="ECO:0000256" key="1">
    <source>
        <dbReference type="ARBA" id="ARBA00001947"/>
    </source>
</evidence>
<keyword evidence="3" id="KW-0378">Hydrolase</keyword>
<evidence type="ECO:0000256" key="3">
    <source>
        <dbReference type="ARBA" id="ARBA00022801"/>
    </source>
</evidence>
<dbReference type="PaxDb" id="64091-VNG_0124C"/>
<keyword evidence="2" id="KW-0479">Metal-binding</keyword>